<dbReference type="Gene3D" id="3.40.50.2000">
    <property type="entry name" value="Glycogen Phosphorylase B"/>
    <property type="match status" value="2"/>
</dbReference>
<dbReference type="GO" id="GO:0016757">
    <property type="term" value="F:glycosyltransferase activity"/>
    <property type="evidence" value="ECO:0007669"/>
    <property type="project" value="UniProtKB-KW"/>
</dbReference>
<evidence type="ECO:0000259" key="4">
    <source>
        <dbReference type="Pfam" id="PF00534"/>
    </source>
</evidence>
<dbReference type="Proteomes" id="UP001595900">
    <property type="component" value="Unassembled WGS sequence"/>
</dbReference>
<evidence type="ECO:0000256" key="1">
    <source>
        <dbReference type="ARBA" id="ARBA00021292"/>
    </source>
</evidence>
<proteinExistence type="predicted"/>
<dbReference type="RefSeq" id="WP_390228359.1">
    <property type="nucleotide sequence ID" value="NZ_JBHSCN010000005.1"/>
</dbReference>
<dbReference type="InterPro" id="IPR050194">
    <property type="entry name" value="Glycosyltransferase_grp1"/>
</dbReference>
<dbReference type="PANTHER" id="PTHR45947:SF3">
    <property type="entry name" value="SULFOQUINOVOSYL TRANSFERASE SQD2"/>
    <property type="match status" value="1"/>
</dbReference>
<evidence type="ECO:0000256" key="2">
    <source>
        <dbReference type="ARBA" id="ARBA00022676"/>
    </source>
</evidence>
<organism evidence="6 7">
    <name type="scientific">Gryllotalpicola reticulitermitis</name>
    <dbReference type="NCBI Taxonomy" id="1184153"/>
    <lineage>
        <taxon>Bacteria</taxon>
        <taxon>Bacillati</taxon>
        <taxon>Actinomycetota</taxon>
        <taxon>Actinomycetes</taxon>
        <taxon>Micrococcales</taxon>
        <taxon>Microbacteriaceae</taxon>
        <taxon>Gryllotalpicola</taxon>
    </lineage>
</organism>
<evidence type="ECO:0000313" key="6">
    <source>
        <dbReference type="EMBL" id="MFC4243338.1"/>
    </source>
</evidence>
<keyword evidence="7" id="KW-1185">Reference proteome</keyword>
<dbReference type="PANTHER" id="PTHR45947">
    <property type="entry name" value="SULFOQUINOVOSYL TRANSFERASE SQD2"/>
    <property type="match status" value="1"/>
</dbReference>
<keyword evidence="2 6" id="KW-0328">Glycosyltransferase</keyword>
<comment type="caution">
    <text evidence="6">The sequence shown here is derived from an EMBL/GenBank/DDBJ whole genome shotgun (WGS) entry which is preliminary data.</text>
</comment>
<dbReference type="InterPro" id="IPR028098">
    <property type="entry name" value="Glyco_trans_4-like_N"/>
</dbReference>
<sequence>MSGVIVHEWLAPRGGSENVVEAMLECFPDADLWTLWNDAPTRFARPNLHESWLARTPLRRSKAAALPFMPATWARARFSGADFALLSSHAFAHHADWHNRSNVPRFVYVYTPARYVWVPEMDNRGRGPAARAASVFLRGLDRRVASAQDASFVAISNFVRSRIQDTWGVEASVIYPPVDVSRIQKEEDWARHLSDHERHLLDSLPAVFILGASRFVEYKRLDLVVRAGEAAQIPVVLAGGGPQRAELEAIAVRSAVHVTFVDDPSDALLYALYQKASVFGFFAVEDFGIMPVEAMAVGTPVVALNVGGAKESVLSSGGGAVVESTSPGALREGVERALSMDMSTARSRVGELFGSERFATELRTWITPPKSPKREA</sequence>
<protein>
    <recommendedName>
        <fullName evidence="1">D-inositol 3-phosphate glycosyltransferase</fullName>
    </recommendedName>
</protein>
<accession>A0ABV8Q7L1</accession>
<dbReference type="SUPFAM" id="SSF53756">
    <property type="entry name" value="UDP-Glycosyltransferase/glycogen phosphorylase"/>
    <property type="match status" value="1"/>
</dbReference>
<dbReference type="EMBL" id="JBHSCN010000005">
    <property type="protein sequence ID" value="MFC4243338.1"/>
    <property type="molecule type" value="Genomic_DNA"/>
</dbReference>
<keyword evidence="3 6" id="KW-0808">Transferase</keyword>
<evidence type="ECO:0000256" key="3">
    <source>
        <dbReference type="ARBA" id="ARBA00022679"/>
    </source>
</evidence>
<dbReference type="InterPro" id="IPR001296">
    <property type="entry name" value="Glyco_trans_1"/>
</dbReference>
<feature type="domain" description="Glycosyl transferase family 1" evidence="4">
    <location>
        <begin position="208"/>
        <end position="341"/>
    </location>
</feature>
<dbReference type="Pfam" id="PF13439">
    <property type="entry name" value="Glyco_transf_4"/>
    <property type="match status" value="1"/>
</dbReference>
<feature type="domain" description="Glycosyltransferase subfamily 4-like N-terminal" evidence="5">
    <location>
        <begin position="14"/>
        <end position="182"/>
    </location>
</feature>
<evidence type="ECO:0000259" key="5">
    <source>
        <dbReference type="Pfam" id="PF13439"/>
    </source>
</evidence>
<reference evidence="7" key="1">
    <citation type="journal article" date="2019" name="Int. J. Syst. Evol. Microbiol.">
        <title>The Global Catalogue of Microorganisms (GCM) 10K type strain sequencing project: providing services to taxonomists for standard genome sequencing and annotation.</title>
        <authorList>
            <consortium name="The Broad Institute Genomics Platform"/>
            <consortium name="The Broad Institute Genome Sequencing Center for Infectious Disease"/>
            <person name="Wu L."/>
            <person name="Ma J."/>
        </authorList>
    </citation>
    <scope>NUCLEOTIDE SEQUENCE [LARGE SCALE GENOMIC DNA]</scope>
    <source>
        <strain evidence="7">CGMCC 1.10363</strain>
    </source>
</reference>
<evidence type="ECO:0000313" key="7">
    <source>
        <dbReference type="Proteomes" id="UP001595900"/>
    </source>
</evidence>
<gene>
    <name evidence="6" type="ORF">ACFOYW_08125</name>
</gene>
<name>A0ABV8Q7L1_9MICO</name>
<dbReference type="Pfam" id="PF00534">
    <property type="entry name" value="Glycos_transf_1"/>
    <property type="match status" value="1"/>
</dbReference>